<keyword evidence="1" id="KW-0472">Membrane</keyword>
<feature type="transmembrane region" description="Helical" evidence="1">
    <location>
        <begin position="49"/>
        <end position="73"/>
    </location>
</feature>
<evidence type="ECO:0000313" key="3">
    <source>
        <dbReference type="Proteomes" id="UP001499933"/>
    </source>
</evidence>
<evidence type="ECO:0000256" key="1">
    <source>
        <dbReference type="SAM" id="Phobius"/>
    </source>
</evidence>
<organism evidence="2 3">
    <name type="scientific">Microbacterium deminutum</name>
    <dbReference type="NCBI Taxonomy" id="344164"/>
    <lineage>
        <taxon>Bacteria</taxon>
        <taxon>Bacillati</taxon>
        <taxon>Actinomycetota</taxon>
        <taxon>Actinomycetes</taxon>
        <taxon>Micrococcales</taxon>
        <taxon>Microbacteriaceae</taxon>
        <taxon>Microbacterium</taxon>
    </lineage>
</organism>
<reference evidence="3" key="1">
    <citation type="journal article" date="2019" name="Int. J. Syst. Evol. Microbiol.">
        <title>The Global Catalogue of Microorganisms (GCM) 10K type strain sequencing project: providing services to taxonomists for standard genome sequencing and annotation.</title>
        <authorList>
            <consortium name="The Broad Institute Genomics Platform"/>
            <consortium name="The Broad Institute Genome Sequencing Center for Infectious Disease"/>
            <person name="Wu L."/>
            <person name="Ma J."/>
        </authorList>
    </citation>
    <scope>NUCLEOTIDE SEQUENCE [LARGE SCALE GENOMIC DNA]</scope>
    <source>
        <strain evidence="3">JCM 14901</strain>
    </source>
</reference>
<protein>
    <submittedName>
        <fullName evidence="2">Uncharacterized protein</fullName>
    </submittedName>
</protein>
<keyword evidence="1" id="KW-1133">Transmembrane helix</keyword>
<name>A0ABP5CTU9_9MICO</name>
<feature type="transmembrane region" description="Helical" evidence="1">
    <location>
        <begin position="113"/>
        <end position="133"/>
    </location>
</feature>
<sequence length="177" mass="19043">MRSRGLLLAISVAQLAVGVTGQVVAIRQGRSFDIFRWHGDPRRVAKDSWFLGTGLSAPIPMMAVHACAIAVLGMRPSRRAAGTLGTLGAAMTAGYLIENQFRTAMRHPGHDRVVPMVGGGGFLFAVVMAVIGLREARSTRFSQRNGYFRPSAAPWYRADCPVPPRGHARSIASDCTP</sequence>
<dbReference type="Proteomes" id="UP001499933">
    <property type="component" value="Unassembled WGS sequence"/>
</dbReference>
<accession>A0ABP5CTU9</accession>
<keyword evidence="3" id="KW-1185">Reference proteome</keyword>
<dbReference type="EMBL" id="BAAAOG010000010">
    <property type="protein sequence ID" value="GAA1968761.1"/>
    <property type="molecule type" value="Genomic_DNA"/>
</dbReference>
<proteinExistence type="predicted"/>
<evidence type="ECO:0000313" key="2">
    <source>
        <dbReference type="EMBL" id="GAA1968761.1"/>
    </source>
</evidence>
<gene>
    <name evidence="2" type="ORF">GCM10009776_34840</name>
</gene>
<keyword evidence="1" id="KW-0812">Transmembrane</keyword>
<comment type="caution">
    <text evidence="2">The sequence shown here is derived from an EMBL/GenBank/DDBJ whole genome shotgun (WGS) entry which is preliminary data.</text>
</comment>
<feature type="transmembrane region" description="Helical" evidence="1">
    <location>
        <begin position="80"/>
        <end position="97"/>
    </location>
</feature>